<keyword evidence="2" id="KW-1185">Reference proteome</keyword>
<dbReference type="SFLD" id="SFLDS00003">
    <property type="entry name" value="Haloacid_Dehalogenase"/>
    <property type="match status" value="1"/>
</dbReference>
<reference evidence="1 2" key="1">
    <citation type="submission" date="2019-06" db="EMBL/GenBank/DDBJ databases">
        <title>Complete genome sequence of Antarcticibacterium flavum KCTC 52984T from an Antarctic marine sediment.</title>
        <authorList>
            <person name="Lee Y.M."/>
            <person name="Shin S.C."/>
        </authorList>
    </citation>
    <scope>NUCLEOTIDE SEQUENCE [LARGE SCALE GENOMIC DNA]</scope>
    <source>
        <strain evidence="1 2">KCTC 52984</strain>
    </source>
</reference>
<dbReference type="SFLD" id="SFLDG01129">
    <property type="entry name" value="C1.5:_HAD__Beta-PGM__Phosphata"/>
    <property type="match status" value="1"/>
</dbReference>
<dbReference type="AlphaFoldDB" id="A0A5B7X0U2"/>
<dbReference type="InterPro" id="IPR023198">
    <property type="entry name" value="PGP-like_dom2"/>
</dbReference>
<dbReference type="EMBL" id="CP040812">
    <property type="protein sequence ID" value="QCY69204.1"/>
    <property type="molecule type" value="Genomic_DNA"/>
</dbReference>
<organism evidence="1 2">
    <name type="scientific">Antarcticibacterium flavum</name>
    <dbReference type="NCBI Taxonomy" id="2058175"/>
    <lineage>
        <taxon>Bacteria</taxon>
        <taxon>Pseudomonadati</taxon>
        <taxon>Bacteroidota</taxon>
        <taxon>Flavobacteriia</taxon>
        <taxon>Flavobacteriales</taxon>
        <taxon>Flavobacteriaceae</taxon>
        <taxon>Antarcticibacterium</taxon>
    </lineage>
</organism>
<protein>
    <submittedName>
        <fullName evidence="1">Noncanonical pyrimidine nucleotidase, YjjG family</fullName>
    </submittedName>
</protein>
<proteinExistence type="predicted"/>
<dbReference type="OrthoDB" id="9802350at2"/>
<name>A0A5B7X0U2_9FLAO</name>
<dbReference type="NCBIfam" id="TIGR02254">
    <property type="entry name" value="YjjG_YfnB"/>
    <property type="match status" value="1"/>
</dbReference>
<dbReference type="PANTHER" id="PTHR47478">
    <property type="match status" value="1"/>
</dbReference>
<dbReference type="Proteomes" id="UP000309016">
    <property type="component" value="Chromosome"/>
</dbReference>
<accession>A0A5B7X0U2</accession>
<dbReference type="Gene3D" id="1.10.150.240">
    <property type="entry name" value="Putative phosphatase, domain 2"/>
    <property type="match status" value="1"/>
</dbReference>
<dbReference type="InterPro" id="IPR041492">
    <property type="entry name" value="HAD_2"/>
</dbReference>
<dbReference type="InterPro" id="IPR023214">
    <property type="entry name" value="HAD_sf"/>
</dbReference>
<dbReference type="SUPFAM" id="SSF56784">
    <property type="entry name" value="HAD-like"/>
    <property type="match status" value="1"/>
</dbReference>
<dbReference type="GO" id="GO:0008253">
    <property type="term" value="F:5'-nucleotidase activity"/>
    <property type="evidence" value="ECO:0007669"/>
    <property type="project" value="InterPro"/>
</dbReference>
<gene>
    <name evidence="1" type="ORF">FHG64_07185</name>
</gene>
<dbReference type="Gene3D" id="3.40.50.1000">
    <property type="entry name" value="HAD superfamily/HAD-like"/>
    <property type="match status" value="1"/>
</dbReference>
<dbReference type="RefSeq" id="WP_139065774.1">
    <property type="nucleotide sequence ID" value="NZ_CP040812.1"/>
</dbReference>
<dbReference type="InterPro" id="IPR011951">
    <property type="entry name" value="HAD-SF_hydro_IA_YjjG/PynA"/>
</dbReference>
<dbReference type="KEGG" id="afla:FHG64_07185"/>
<dbReference type="PANTHER" id="PTHR47478:SF1">
    <property type="entry name" value="PYRIMIDINE 5'-NUCLEOTIDASE YJJG"/>
    <property type="match status" value="1"/>
</dbReference>
<dbReference type="InterPro" id="IPR006439">
    <property type="entry name" value="HAD-SF_hydro_IA"/>
</dbReference>
<evidence type="ECO:0000313" key="1">
    <source>
        <dbReference type="EMBL" id="QCY69204.1"/>
    </source>
</evidence>
<dbReference type="NCBIfam" id="TIGR01549">
    <property type="entry name" value="HAD-SF-IA-v1"/>
    <property type="match status" value="1"/>
</dbReference>
<dbReference type="InterPro" id="IPR052550">
    <property type="entry name" value="Pyrimidine_5'-ntase_YjjG"/>
</dbReference>
<dbReference type="InterPro" id="IPR036412">
    <property type="entry name" value="HAD-like_sf"/>
</dbReference>
<evidence type="ECO:0000313" key="2">
    <source>
        <dbReference type="Proteomes" id="UP000309016"/>
    </source>
</evidence>
<sequence>MKLNNIKHIYFDLDHTLWDFDRNSALTFETIFKEEKLDISLPQFLETYVPINNNYWKLYRDNKISKEDLRTGRLNDCFKCMSLDVAPQIINNLSNNYIKYLPTYNHLLEDTLEILDYLKGHYQLHIITNGFEEVQHTKLTNSGISDFFQTVTTSEEAGVKKPDMNIFLKALKKSMALPENSVMVGDNYEADILGAHSVGMKTIFFDYYGKKEPVQSAGIQKLNELKIYL</sequence>
<dbReference type="Pfam" id="PF13419">
    <property type="entry name" value="HAD_2"/>
    <property type="match status" value="1"/>
</dbReference>